<sequence length="911" mass="102830">MSFIRAQAKAQKEKLRMSTFAAREHAFEEIQKRQTNERFNEMKWSLGNFAKIYQTAKGDLDNAAKFALSKRRRMFLAKVLEKKTRLCGITEVLDEDSELELSRSSTDSGISFCSRRKSNLRSPVKRSHASSADLQQVFSTKYYQPYQGTFYKKVDLDSLPRTVYVRDEIELNCGPRKSLEAAPKYIRPGSIEISDCRRNSWIAPASRKIKKERKAEFKAAKEARIKYEWAEFWKKPCDMTKLKLQMQRPSEFAETKFQRVCRILRRKPVKIDRAHIRSALLSHIAQTTLFLLPQTVIKTAFISSIARIQSLYQPLLMFCFLPFRSKSSVVAITPAAATQQSAFNTDACPKNAKNDTSKMHLDIFMTEYTGKEPFRGPPDLMTQFRFPHPGAMPHECTPSHPVKPSRAKALCNLVTSAKELDLGLRKASAEEVALYSPPPLSSSEAICKFYGVCDYTGPPLNSLLYINDYLKHGNERTDELAVDRLVDLCRARDSDSDDEELDPSGLYDGLYGSEGLKQGETMWRTLDPCTEQRLYGSTRTAPAMLDGRVSSMHKRAAVSGHTISLSFSVPAGKRLCVEDFRQMYAAPMDTANTFHYEHAQTPSERLNKLIVSNSTILYRVCWLLHQLQLQLQLQPFDGSADSACNIAMAGFDTRTYTPRVKDILKDADLSSISAKKVRKTLQKEFRVDLSEYKEAVDAMIMECYNELVNQDPEVKEEEHDVKMEEAGESANESGSEGQRRTSRGVKDEPHGDMDADAAYAAQLQASFNSRRSTRAADGKAKPAKKKAKVKRKSKAEVSGDEDEDAAPKKKRKVNPNSAFNAPMALSPTLAELVGEKECSRPQTVKKIWEYVKGNSLQDPADGRYINCDDKMKAVFKTARVHMFSMNKVLSDHLSPVENAGEVKSEIKDESN</sequence>
<evidence type="ECO:0000313" key="5">
    <source>
        <dbReference type="Proteomes" id="UP000033140"/>
    </source>
</evidence>
<feature type="region of interest" description="Disordered" evidence="1">
    <location>
        <begin position="713"/>
        <end position="752"/>
    </location>
</feature>
<dbReference type="Pfam" id="PF02201">
    <property type="entry name" value="SWIB"/>
    <property type="match status" value="1"/>
</dbReference>
<name>A0A0E9NBK2_SAICN</name>
<accession>A0A0E9NBK2</accession>
<reference evidence="4 5" key="1">
    <citation type="journal article" date="2011" name="J. Gen. Appl. Microbiol.">
        <title>Draft genome sequencing of the enigmatic yeast Saitoella complicata.</title>
        <authorList>
            <person name="Nishida H."/>
            <person name="Hamamoto M."/>
            <person name="Sugiyama J."/>
        </authorList>
    </citation>
    <scope>NUCLEOTIDE SEQUENCE [LARGE SCALE GENOMIC DNA]</scope>
    <source>
        <strain evidence="4 5">NRRL Y-17804</strain>
    </source>
</reference>
<evidence type="ECO:0000256" key="1">
    <source>
        <dbReference type="SAM" id="MobiDB-lite"/>
    </source>
</evidence>
<reference evidence="4 5" key="3">
    <citation type="journal article" date="2015" name="Genome Announc.">
        <title>Draft Genome Sequence of the Archiascomycetous Yeast Saitoella complicata.</title>
        <authorList>
            <person name="Yamauchi K."/>
            <person name="Kondo S."/>
            <person name="Hamamoto M."/>
            <person name="Takahashi Y."/>
            <person name="Ogura Y."/>
            <person name="Hayashi T."/>
            <person name="Nishida H."/>
        </authorList>
    </citation>
    <scope>NUCLEOTIDE SEQUENCE [LARGE SCALE GENOMIC DNA]</scope>
    <source>
        <strain evidence="4 5">NRRL Y-17804</strain>
    </source>
</reference>
<dbReference type="Proteomes" id="UP000033140">
    <property type="component" value="Unassembled WGS sequence"/>
</dbReference>
<dbReference type="InterPro" id="IPR003121">
    <property type="entry name" value="SWIB_MDM2_domain"/>
</dbReference>
<feature type="compositionally biased region" description="Basic and acidic residues" evidence="1">
    <location>
        <begin position="713"/>
        <end position="725"/>
    </location>
</feature>
<feature type="domain" description="DM2" evidence="2">
    <location>
        <begin position="818"/>
        <end position="895"/>
    </location>
</feature>
<feature type="compositionally biased region" description="Basic residues" evidence="1">
    <location>
        <begin position="781"/>
        <end position="793"/>
    </location>
</feature>
<dbReference type="STRING" id="698492.A0A0E9NBK2"/>
<dbReference type="Pfam" id="PF08766">
    <property type="entry name" value="DEK_C"/>
    <property type="match status" value="1"/>
</dbReference>
<reference evidence="4 5" key="2">
    <citation type="journal article" date="2014" name="J. Gen. Appl. Microbiol.">
        <title>The early diverging ascomycetous budding yeast Saitoella complicata has three histone deacetylases belonging to the Clr6, Hos2, and Rpd3 lineages.</title>
        <authorList>
            <person name="Nishida H."/>
            <person name="Matsumoto T."/>
            <person name="Kondo S."/>
            <person name="Hamamoto M."/>
            <person name="Yoshikawa H."/>
        </authorList>
    </citation>
    <scope>NUCLEOTIDE SEQUENCE [LARGE SCALE GENOMIC DNA]</scope>
    <source>
        <strain evidence="4 5">NRRL Y-17804</strain>
    </source>
</reference>
<evidence type="ECO:0000313" key="4">
    <source>
        <dbReference type="EMBL" id="GAO47076.1"/>
    </source>
</evidence>
<dbReference type="PROSITE" id="PS51998">
    <property type="entry name" value="DEK_C"/>
    <property type="match status" value="1"/>
</dbReference>
<organism evidence="4 5">
    <name type="scientific">Saitoella complicata (strain BCRC 22490 / CBS 7301 / JCM 7358 / NBRC 10748 / NRRL Y-17804)</name>
    <dbReference type="NCBI Taxonomy" id="698492"/>
    <lineage>
        <taxon>Eukaryota</taxon>
        <taxon>Fungi</taxon>
        <taxon>Dikarya</taxon>
        <taxon>Ascomycota</taxon>
        <taxon>Taphrinomycotina</taxon>
        <taxon>Taphrinomycotina incertae sedis</taxon>
        <taxon>Saitoella</taxon>
    </lineage>
</organism>
<dbReference type="PROSITE" id="PS51925">
    <property type="entry name" value="SWIB_MDM2"/>
    <property type="match status" value="1"/>
</dbReference>
<dbReference type="InterPro" id="IPR019835">
    <property type="entry name" value="SWIB_domain"/>
</dbReference>
<protein>
    <submittedName>
        <fullName evidence="4">Uncharacterized protein</fullName>
    </submittedName>
</protein>
<dbReference type="SUPFAM" id="SSF109715">
    <property type="entry name" value="DEK C-terminal domain"/>
    <property type="match status" value="1"/>
</dbReference>
<dbReference type="SUPFAM" id="SSF47592">
    <property type="entry name" value="SWIB/MDM2 domain"/>
    <property type="match status" value="1"/>
</dbReference>
<evidence type="ECO:0000259" key="3">
    <source>
        <dbReference type="PROSITE" id="PS51998"/>
    </source>
</evidence>
<dbReference type="InterPro" id="IPR036885">
    <property type="entry name" value="SWIB_MDM2_dom_sf"/>
</dbReference>
<dbReference type="Gene3D" id="1.10.10.60">
    <property type="entry name" value="Homeodomain-like"/>
    <property type="match status" value="1"/>
</dbReference>
<dbReference type="PANTHER" id="PTHR13844">
    <property type="entry name" value="SWI/SNF-RELATED MATRIX-ASSOCIATED ACTIN-DEPENDENT REGULATOR OF CHROMATIN SUBFAMILY D"/>
    <property type="match status" value="1"/>
</dbReference>
<feature type="domain" description="DEK-C" evidence="3">
    <location>
        <begin position="650"/>
        <end position="705"/>
    </location>
</feature>
<keyword evidence="5" id="KW-1185">Reference proteome</keyword>
<dbReference type="SMART" id="SM00151">
    <property type="entry name" value="SWIB"/>
    <property type="match status" value="1"/>
</dbReference>
<dbReference type="AlphaFoldDB" id="A0A0E9NBK2"/>
<gene>
    <name evidence="4" type="ORF">G7K_1288-t1</name>
</gene>
<dbReference type="EMBL" id="BACD03000007">
    <property type="protein sequence ID" value="GAO47076.1"/>
    <property type="molecule type" value="Genomic_DNA"/>
</dbReference>
<comment type="caution">
    <text evidence="4">The sequence shown here is derived from an EMBL/GenBank/DDBJ whole genome shotgun (WGS) entry which is preliminary data.</text>
</comment>
<dbReference type="Gene3D" id="1.10.245.10">
    <property type="entry name" value="SWIB/MDM2 domain"/>
    <property type="match status" value="1"/>
</dbReference>
<dbReference type="InterPro" id="IPR014876">
    <property type="entry name" value="DEK_C"/>
</dbReference>
<dbReference type="CDD" id="cd10567">
    <property type="entry name" value="SWIB-MDM2_like"/>
    <property type="match status" value="1"/>
</dbReference>
<proteinExistence type="predicted"/>
<feature type="region of interest" description="Disordered" evidence="1">
    <location>
        <begin position="767"/>
        <end position="822"/>
    </location>
</feature>
<evidence type="ECO:0000259" key="2">
    <source>
        <dbReference type="PROSITE" id="PS51925"/>
    </source>
</evidence>